<comment type="caution">
    <text evidence="2">The sequence shown here is derived from an EMBL/GenBank/DDBJ whole genome shotgun (WGS) entry which is preliminary data.</text>
</comment>
<feature type="compositionally biased region" description="Basic and acidic residues" evidence="1">
    <location>
        <begin position="1"/>
        <end position="11"/>
    </location>
</feature>
<sequence>MNFPEEIERLKSKQRTRLKARSSKSKLDRHYDALNGLAQNGASLSQLQLWLAENKTRASRSTIHRWLKKNQIRTPS</sequence>
<evidence type="ECO:0008006" key="4">
    <source>
        <dbReference type="Google" id="ProtNLM"/>
    </source>
</evidence>
<proteinExistence type="predicted"/>
<organism evidence="2 3">
    <name type="scientific">Piscirickettsia litoralis</name>
    <dbReference type="NCBI Taxonomy" id="1891921"/>
    <lineage>
        <taxon>Bacteria</taxon>
        <taxon>Pseudomonadati</taxon>
        <taxon>Pseudomonadota</taxon>
        <taxon>Gammaproteobacteria</taxon>
        <taxon>Thiotrichales</taxon>
        <taxon>Piscirickettsiaceae</taxon>
        <taxon>Piscirickettsia</taxon>
    </lineage>
</organism>
<feature type="compositionally biased region" description="Basic residues" evidence="1">
    <location>
        <begin position="12"/>
        <end position="24"/>
    </location>
</feature>
<evidence type="ECO:0000256" key="1">
    <source>
        <dbReference type="SAM" id="MobiDB-lite"/>
    </source>
</evidence>
<gene>
    <name evidence="2" type="ORF">BGC07_18700</name>
</gene>
<keyword evidence="3" id="KW-1185">Reference proteome</keyword>
<feature type="region of interest" description="Disordered" evidence="1">
    <location>
        <begin position="1"/>
        <end position="25"/>
    </location>
</feature>
<protein>
    <recommendedName>
        <fullName evidence="4">Integrase</fullName>
    </recommendedName>
</protein>
<evidence type="ECO:0000313" key="3">
    <source>
        <dbReference type="Proteomes" id="UP000094329"/>
    </source>
</evidence>
<reference evidence="2 3" key="1">
    <citation type="submission" date="2016-08" db="EMBL/GenBank/DDBJ databases">
        <title>Draft genome sequence of Candidatus Piscirickettsia litoralis, from seawater.</title>
        <authorList>
            <person name="Wan X."/>
            <person name="Lee A.J."/>
            <person name="Hou S."/>
            <person name="Donachie S.P."/>
        </authorList>
    </citation>
    <scope>NUCLEOTIDE SEQUENCE [LARGE SCALE GENOMIC DNA]</scope>
    <source>
        <strain evidence="2 3">Y2</strain>
    </source>
</reference>
<evidence type="ECO:0000313" key="2">
    <source>
        <dbReference type="EMBL" id="ODN40986.1"/>
    </source>
</evidence>
<accession>A0ABX2ZZW0</accession>
<dbReference type="Proteomes" id="UP000094329">
    <property type="component" value="Unassembled WGS sequence"/>
</dbReference>
<name>A0ABX2ZZW0_9GAMM</name>
<dbReference type="EMBL" id="MDTU01000009">
    <property type="protein sequence ID" value="ODN40986.1"/>
    <property type="molecule type" value="Genomic_DNA"/>
</dbReference>